<reference evidence="3" key="1">
    <citation type="submission" date="2018-11" db="EMBL/GenBank/DDBJ databases">
        <authorList>
            <person name="Grassa J C."/>
        </authorList>
    </citation>
    <scope>NUCLEOTIDE SEQUENCE [LARGE SCALE GENOMIC DNA]</scope>
</reference>
<keyword evidence="4" id="KW-1185">Reference proteome</keyword>
<dbReference type="SUPFAM" id="SSF56672">
    <property type="entry name" value="DNA/RNA polymerases"/>
    <property type="match status" value="1"/>
</dbReference>
<dbReference type="EMBL" id="UZAU01000136">
    <property type="status" value="NOT_ANNOTATED_CDS"/>
    <property type="molecule type" value="Genomic_DNA"/>
</dbReference>
<feature type="domain" description="Reverse transcriptase" evidence="2">
    <location>
        <begin position="2"/>
        <end position="85"/>
    </location>
</feature>
<keyword evidence="1" id="KW-1133">Transmembrane helix</keyword>
<dbReference type="InterPro" id="IPR000477">
    <property type="entry name" value="RT_dom"/>
</dbReference>
<dbReference type="EnsemblPlants" id="evm.model.02.830">
    <property type="protein sequence ID" value="cds.evm.model.02.830"/>
    <property type="gene ID" value="evm.TU.02.830"/>
</dbReference>
<protein>
    <recommendedName>
        <fullName evidence="2">Reverse transcriptase domain-containing protein</fullName>
    </recommendedName>
</protein>
<feature type="transmembrane region" description="Helical" evidence="1">
    <location>
        <begin position="28"/>
        <end position="48"/>
    </location>
</feature>
<proteinExistence type="predicted"/>
<evidence type="ECO:0000256" key="1">
    <source>
        <dbReference type="SAM" id="Phobius"/>
    </source>
</evidence>
<organism evidence="3 4">
    <name type="scientific">Cannabis sativa</name>
    <name type="common">Hemp</name>
    <name type="synonym">Marijuana</name>
    <dbReference type="NCBI Taxonomy" id="3483"/>
    <lineage>
        <taxon>Eukaryota</taxon>
        <taxon>Viridiplantae</taxon>
        <taxon>Streptophyta</taxon>
        <taxon>Embryophyta</taxon>
        <taxon>Tracheophyta</taxon>
        <taxon>Spermatophyta</taxon>
        <taxon>Magnoliopsida</taxon>
        <taxon>eudicotyledons</taxon>
        <taxon>Gunneridae</taxon>
        <taxon>Pentapetalae</taxon>
        <taxon>rosids</taxon>
        <taxon>fabids</taxon>
        <taxon>Rosales</taxon>
        <taxon>Cannabaceae</taxon>
        <taxon>Cannabis</taxon>
    </lineage>
</organism>
<accession>A0A803P2T9</accession>
<reference evidence="3" key="2">
    <citation type="submission" date="2021-03" db="UniProtKB">
        <authorList>
            <consortium name="EnsemblPlants"/>
        </authorList>
    </citation>
    <scope>IDENTIFICATION</scope>
</reference>
<dbReference type="Gramene" id="evm.model.02.830">
    <property type="protein sequence ID" value="cds.evm.model.02.830"/>
    <property type="gene ID" value="evm.TU.02.830"/>
</dbReference>
<dbReference type="InterPro" id="IPR043502">
    <property type="entry name" value="DNA/RNA_pol_sf"/>
</dbReference>
<keyword evidence="1" id="KW-0472">Membrane</keyword>
<dbReference type="Proteomes" id="UP000596661">
    <property type="component" value="Chromosome 2"/>
</dbReference>
<evidence type="ECO:0000259" key="2">
    <source>
        <dbReference type="Pfam" id="PF00078"/>
    </source>
</evidence>
<dbReference type="PANTHER" id="PTHR33116:SF86">
    <property type="entry name" value="REVERSE TRANSCRIPTASE DOMAIN-CONTAINING PROTEIN"/>
    <property type="match status" value="1"/>
</dbReference>
<keyword evidence="1" id="KW-0812">Transmembrane</keyword>
<dbReference type="AlphaFoldDB" id="A0A803P2T9"/>
<dbReference type="PANTHER" id="PTHR33116">
    <property type="entry name" value="REVERSE TRANSCRIPTASE ZINC-BINDING DOMAIN-CONTAINING PROTEIN-RELATED-RELATED"/>
    <property type="match status" value="1"/>
</dbReference>
<evidence type="ECO:0000313" key="4">
    <source>
        <dbReference type="Proteomes" id="UP000596661"/>
    </source>
</evidence>
<evidence type="ECO:0000313" key="3">
    <source>
        <dbReference type="EnsemblPlants" id="cds.evm.model.02.830"/>
    </source>
</evidence>
<sequence>MAIKMDMNKAYDQLEWNFLKKVLELFGFWPQFVKMIMTCISTVSYAILLNGRPLKKFMPSKGIRQGDPMSPYRFLLCNEILLRLIFREQSLGNIHGSRLARNAPEGPQRSCGRTLGVRVYIRFVETLGDLDAVIRTFWWLGSLDNRRFLATKSWDAICQSKQRGGLGFRRLEDVNLAFLSKLAWLMATKVDRPWFYALKGKYFPRDSF</sequence>
<dbReference type="Pfam" id="PF00078">
    <property type="entry name" value="RVT_1"/>
    <property type="match status" value="1"/>
</dbReference>
<name>A0A803P2T9_CANSA</name>